<dbReference type="Gene3D" id="3.40.30.10">
    <property type="entry name" value="Glutaredoxin"/>
    <property type="match status" value="1"/>
</dbReference>
<accession>A0A412TNJ3</accession>
<dbReference type="EMBL" id="QRYC01000018">
    <property type="protein sequence ID" value="RGU55363.1"/>
    <property type="molecule type" value="Genomic_DNA"/>
</dbReference>
<evidence type="ECO:0000259" key="1">
    <source>
        <dbReference type="PROSITE" id="PS51352"/>
    </source>
</evidence>
<evidence type="ECO:0000313" key="3">
    <source>
        <dbReference type="Proteomes" id="UP000284243"/>
    </source>
</evidence>
<proteinExistence type="predicted"/>
<reference evidence="2 3" key="1">
    <citation type="submission" date="2018-08" db="EMBL/GenBank/DDBJ databases">
        <title>A genome reference for cultivated species of the human gut microbiota.</title>
        <authorList>
            <person name="Zou Y."/>
            <person name="Xue W."/>
            <person name="Luo G."/>
        </authorList>
    </citation>
    <scope>NUCLEOTIDE SEQUENCE [LARGE SCALE GENOMIC DNA]</scope>
    <source>
        <strain evidence="2 3">AF16-14</strain>
    </source>
</reference>
<name>A0A412TNJ3_9BACT</name>
<dbReference type="Pfam" id="PF13098">
    <property type="entry name" value="Thioredoxin_2"/>
    <property type="match status" value="1"/>
</dbReference>
<dbReference type="SUPFAM" id="SSF52833">
    <property type="entry name" value="Thioredoxin-like"/>
    <property type="match status" value="1"/>
</dbReference>
<evidence type="ECO:0000313" key="2">
    <source>
        <dbReference type="EMBL" id="RGU55363.1"/>
    </source>
</evidence>
<protein>
    <submittedName>
        <fullName evidence="2">Thioredoxin family protein</fullName>
    </submittedName>
</protein>
<dbReference type="RefSeq" id="WP_087394511.1">
    <property type="nucleotide sequence ID" value="NZ_NFIG01000009.1"/>
</dbReference>
<dbReference type="AlphaFoldDB" id="A0A412TNJ3"/>
<comment type="caution">
    <text evidence="2">The sequence shown here is derived from an EMBL/GenBank/DDBJ whole genome shotgun (WGS) entry which is preliminary data.</text>
</comment>
<dbReference type="PROSITE" id="PS51352">
    <property type="entry name" value="THIOREDOXIN_2"/>
    <property type="match status" value="1"/>
</dbReference>
<dbReference type="InterPro" id="IPR036249">
    <property type="entry name" value="Thioredoxin-like_sf"/>
</dbReference>
<dbReference type="Proteomes" id="UP000284243">
    <property type="component" value="Unassembled WGS sequence"/>
</dbReference>
<sequence length="380" mass="44422">MKKNWKNNRGYRWVGVIIFLFMLGMPERALTQEVGIEFSKGSWKKQLNQAKRQKKLIFLDCHTKWCGFCKVLAQYVFTDPEVARFYNQHFVNVEMDMEEGVGVELVKKYGIHAYPTLLFINEQGELEDYHAGYLAPKELIALGERALKPENNLAGMRKRYAAGEREPEMLREYLRILSKAYQDSLMREIISTDLGGLDDNRFYTPEVWNIIEENGQAAISLLISRVIPNRDKFYGVVEKERVDQGIDKALSAKAISFIHNAGRKSFHPEECRQLKEFFLSQKALPYAGEYLATIYTGEYLHQKEYTQVLNVLEDIVKYHYFRLDSRDEVLNFTLRYVAECEDMEIRKQGMELLDALPRTTIREKKKPMYEATRKMLAGKE</sequence>
<dbReference type="InterPro" id="IPR013766">
    <property type="entry name" value="Thioredoxin_domain"/>
</dbReference>
<dbReference type="InterPro" id="IPR012336">
    <property type="entry name" value="Thioredoxin-like_fold"/>
</dbReference>
<gene>
    <name evidence="2" type="ORF">DWW57_12485</name>
</gene>
<feature type="domain" description="Thioredoxin" evidence="1">
    <location>
        <begin position="23"/>
        <end position="148"/>
    </location>
</feature>
<organism evidence="2 3">
    <name type="scientific">Odoribacter splanchnicus</name>
    <dbReference type="NCBI Taxonomy" id="28118"/>
    <lineage>
        <taxon>Bacteria</taxon>
        <taxon>Pseudomonadati</taxon>
        <taxon>Bacteroidota</taxon>
        <taxon>Bacteroidia</taxon>
        <taxon>Bacteroidales</taxon>
        <taxon>Odoribacteraceae</taxon>
        <taxon>Odoribacter</taxon>
    </lineage>
</organism>